<dbReference type="RefSeq" id="WP_228594402.1">
    <property type="nucleotide sequence ID" value="NZ_JAUZVY010000004.1"/>
</dbReference>
<protein>
    <submittedName>
        <fullName evidence="2">Ribonuclease E inhibitor RraB</fullName>
    </submittedName>
</protein>
<gene>
    <name evidence="2" type="ORF">Q3O59_10645</name>
</gene>
<dbReference type="InterPro" id="IPR036701">
    <property type="entry name" value="RraB-like_sf"/>
</dbReference>
<feature type="domain" description="Regulator of ribonuclease activity B" evidence="1">
    <location>
        <begin position="6"/>
        <end position="104"/>
    </location>
</feature>
<evidence type="ECO:0000313" key="2">
    <source>
        <dbReference type="EMBL" id="MDP4529482.1"/>
    </source>
</evidence>
<keyword evidence="3" id="KW-1185">Reference proteome</keyword>
<sequence length="107" mass="12050">MQFPDDANGDMLQLLLESGLVLDQPTELDFYVFFKRQDKAESALTTMAERYPDGRLSLALDSAQQWELKLTQQVPLNYAAITEFESGLEADCKQLGGKYDGWGVQEP</sequence>
<dbReference type="Gene3D" id="3.30.70.970">
    <property type="entry name" value="RraB-like"/>
    <property type="match status" value="1"/>
</dbReference>
<evidence type="ECO:0000259" key="1">
    <source>
        <dbReference type="Pfam" id="PF06877"/>
    </source>
</evidence>
<dbReference type="InterPro" id="IPR009671">
    <property type="entry name" value="RraB_dom"/>
</dbReference>
<dbReference type="Pfam" id="PF06877">
    <property type="entry name" value="RraB"/>
    <property type="match status" value="1"/>
</dbReference>
<name>A0ABT9GR97_9GAMM</name>
<comment type="caution">
    <text evidence="2">The sequence shown here is derived from an EMBL/GenBank/DDBJ whole genome shotgun (WGS) entry which is preliminary data.</text>
</comment>
<organism evidence="2 3">
    <name type="scientific">Alkalimonas delamerensis</name>
    <dbReference type="NCBI Taxonomy" id="265981"/>
    <lineage>
        <taxon>Bacteria</taxon>
        <taxon>Pseudomonadati</taxon>
        <taxon>Pseudomonadota</taxon>
        <taxon>Gammaproteobacteria</taxon>
        <taxon>Alkalimonas</taxon>
    </lineage>
</organism>
<reference evidence="2 3" key="1">
    <citation type="submission" date="2023-08" db="EMBL/GenBank/DDBJ databases">
        <authorList>
            <person name="Joshi A."/>
            <person name="Thite S."/>
        </authorList>
    </citation>
    <scope>NUCLEOTIDE SEQUENCE [LARGE SCALE GENOMIC DNA]</scope>
    <source>
        <strain evidence="2 3">1E1</strain>
    </source>
</reference>
<dbReference type="EMBL" id="JAUZVY010000004">
    <property type="protein sequence ID" value="MDP4529482.1"/>
    <property type="molecule type" value="Genomic_DNA"/>
</dbReference>
<dbReference type="Proteomes" id="UP001236258">
    <property type="component" value="Unassembled WGS sequence"/>
</dbReference>
<dbReference type="SUPFAM" id="SSF89946">
    <property type="entry name" value="Hypothetical protein VC0424"/>
    <property type="match status" value="1"/>
</dbReference>
<accession>A0ABT9GR97</accession>
<evidence type="ECO:0000313" key="3">
    <source>
        <dbReference type="Proteomes" id="UP001236258"/>
    </source>
</evidence>
<proteinExistence type="predicted"/>